<dbReference type="OrthoDB" id="20872at2759"/>
<organism evidence="4 5">
    <name type="scientific">Periconia macrospinosa</name>
    <dbReference type="NCBI Taxonomy" id="97972"/>
    <lineage>
        <taxon>Eukaryota</taxon>
        <taxon>Fungi</taxon>
        <taxon>Dikarya</taxon>
        <taxon>Ascomycota</taxon>
        <taxon>Pezizomycotina</taxon>
        <taxon>Dothideomycetes</taxon>
        <taxon>Pleosporomycetidae</taxon>
        <taxon>Pleosporales</taxon>
        <taxon>Massarineae</taxon>
        <taxon>Periconiaceae</taxon>
        <taxon>Periconia</taxon>
    </lineage>
</organism>
<evidence type="ECO:0000313" key="5">
    <source>
        <dbReference type="Proteomes" id="UP000244855"/>
    </source>
</evidence>
<dbReference type="InterPro" id="IPR002110">
    <property type="entry name" value="Ankyrin_rpt"/>
</dbReference>
<dbReference type="EMBL" id="KZ805390">
    <property type="protein sequence ID" value="PVH99531.1"/>
    <property type="molecule type" value="Genomic_DNA"/>
</dbReference>
<evidence type="ECO:0000313" key="4">
    <source>
        <dbReference type="EMBL" id="PVH99531.1"/>
    </source>
</evidence>
<evidence type="ECO:0000256" key="3">
    <source>
        <dbReference type="PROSITE-ProRule" id="PRU00023"/>
    </source>
</evidence>
<name>A0A2V1DNV3_9PLEO</name>
<dbReference type="Gene3D" id="1.25.40.20">
    <property type="entry name" value="Ankyrin repeat-containing domain"/>
    <property type="match status" value="2"/>
</dbReference>
<feature type="repeat" description="ANK" evidence="3">
    <location>
        <begin position="8"/>
        <end position="32"/>
    </location>
</feature>
<accession>A0A2V1DNV3</accession>
<dbReference type="PROSITE" id="PS50088">
    <property type="entry name" value="ANK_REPEAT"/>
    <property type="match status" value="3"/>
</dbReference>
<dbReference type="SMART" id="SM00248">
    <property type="entry name" value="ANK"/>
    <property type="match status" value="2"/>
</dbReference>
<sequence length="97" mass="10321">EIEVEDADGFTPLNCAARMGNYAAVKLLLGTGEADINRADKKGNTPLVWAAKEGHTGVVRLLFNTGKIDNVNAKNDEGETPLFSAVSSNSVETVKML</sequence>
<protein>
    <submittedName>
        <fullName evidence="4">Ankyrin</fullName>
    </submittedName>
</protein>
<keyword evidence="5" id="KW-1185">Reference proteome</keyword>
<dbReference type="Proteomes" id="UP000244855">
    <property type="component" value="Unassembled WGS sequence"/>
</dbReference>
<dbReference type="AlphaFoldDB" id="A0A2V1DNV3"/>
<keyword evidence="1" id="KW-0677">Repeat</keyword>
<dbReference type="InterPro" id="IPR036770">
    <property type="entry name" value="Ankyrin_rpt-contain_sf"/>
</dbReference>
<dbReference type="Pfam" id="PF12796">
    <property type="entry name" value="Ank_2"/>
    <property type="match status" value="1"/>
</dbReference>
<dbReference type="STRING" id="97972.A0A2V1DNV3"/>
<feature type="repeat" description="ANK" evidence="3">
    <location>
        <begin position="42"/>
        <end position="66"/>
    </location>
</feature>
<evidence type="ECO:0000256" key="1">
    <source>
        <dbReference type="ARBA" id="ARBA00022737"/>
    </source>
</evidence>
<dbReference type="PANTHER" id="PTHR24171">
    <property type="entry name" value="ANKYRIN REPEAT DOMAIN-CONTAINING PROTEIN 39-RELATED"/>
    <property type="match status" value="1"/>
</dbReference>
<reference evidence="4 5" key="1">
    <citation type="journal article" date="2018" name="Sci. Rep.">
        <title>Comparative genomics provides insights into the lifestyle and reveals functional heterogeneity of dark septate endophytic fungi.</title>
        <authorList>
            <person name="Knapp D.G."/>
            <person name="Nemeth J.B."/>
            <person name="Barry K."/>
            <person name="Hainaut M."/>
            <person name="Henrissat B."/>
            <person name="Johnson J."/>
            <person name="Kuo A."/>
            <person name="Lim J.H.P."/>
            <person name="Lipzen A."/>
            <person name="Nolan M."/>
            <person name="Ohm R.A."/>
            <person name="Tamas L."/>
            <person name="Grigoriev I.V."/>
            <person name="Spatafora J.W."/>
            <person name="Nagy L.G."/>
            <person name="Kovacs G.M."/>
        </authorList>
    </citation>
    <scope>NUCLEOTIDE SEQUENCE [LARGE SCALE GENOMIC DNA]</scope>
    <source>
        <strain evidence="4 5">DSE2036</strain>
    </source>
</reference>
<evidence type="ECO:0000256" key="2">
    <source>
        <dbReference type="ARBA" id="ARBA00023043"/>
    </source>
</evidence>
<keyword evidence="2 3" id="KW-0040">ANK repeat</keyword>
<feature type="repeat" description="ANK" evidence="3">
    <location>
        <begin position="77"/>
        <end position="97"/>
    </location>
</feature>
<feature type="non-terminal residue" evidence="4">
    <location>
        <position position="97"/>
    </location>
</feature>
<feature type="non-terminal residue" evidence="4">
    <location>
        <position position="1"/>
    </location>
</feature>
<dbReference type="SUPFAM" id="SSF48403">
    <property type="entry name" value="Ankyrin repeat"/>
    <property type="match status" value="1"/>
</dbReference>
<proteinExistence type="predicted"/>
<gene>
    <name evidence="4" type="ORF">DM02DRAFT_488926</name>
</gene>
<dbReference type="PROSITE" id="PS50297">
    <property type="entry name" value="ANK_REP_REGION"/>
    <property type="match status" value="3"/>
</dbReference>